<feature type="transmembrane region" description="Helical" evidence="2">
    <location>
        <begin position="592"/>
        <end position="612"/>
    </location>
</feature>
<evidence type="ECO:0000313" key="5">
    <source>
        <dbReference type="Proteomes" id="UP000078595"/>
    </source>
</evidence>
<feature type="transmembrane region" description="Helical" evidence="2">
    <location>
        <begin position="633"/>
        <end position="655"/>
    </location>
</feature>
<protein>
    <submittedName>
        <fullName evidence="3">Uncharacterized protein</fullName>
    </submittedName>
</protein>
<dbReference type="EMBL" id="CP144534">
    <property type="protein sequence ID" value="WWC62013.1"/>
    <property type="molecule type" value="Genomic_DNA"/>
</dbReference>
<name>A0A1A6A4V5_9TREE</name>
<keyword evidence="5" id="KW-1185">Reference proteome</keyword>
<accession>A0A1A6A4V5</accession>
<dbReference type="VEuPathDB" id="FungiDB:I303_04422"/>
<gene>
    <name evidence="3" type="ORF">I303_04422</name>
    <name evidence="4" type="ORF">I303_104600</name>
</gene>
<feature type="region of interest" description="Disordered" evidence="1">
    <location>
        <begin position="1"/>
        <end position="41"/>
    </location>
</feature>
<sequence length="779" mass="88278">MSYPLDTRSDSVSESLLNGHQHHSHDHEDVHSSTPSSVHASERFNHGKHTKWIKFPFRRILQIIIGMIILAIVISSVVGSVLGIKKIHRLKFPHKAVHATTSTLTAPSKIVTPYFVKSKTGAPSNADAKTKMVVTIWHRKGTHPPPRTSTTHDMGDSYWMIENEWYEEQRRIRFGGEQGFIRPELTPQHDWTEVWSVDIDDLDIEETRNVKTPVTLPGEIIHSLITNNRSSLVATFQLVPSFPPNVAGKTYEHASSRPIELYGPSQPWPISYASGQIEIDNPPTPLDSFFAHSGVGQSIHVRMMDWRKAGRERSIDSNEDQRHAAFANFIWTRTFVTLSKDYSVYDVESFKDAQDSLREFKNSCAQQEYFWDDCYRTFAKDGHFENLLSIENENGEKEWKYGPFLTTRLSPSAPKDYLELPQVDMNDAQQKTPEKVGDFTFVWHLTFSALSPAKLAMASVSHGVDEWAILNRDDSRSAKDYDDHEFNSALLGLSFDPESRPISRGIIHGLSVILRAIASPLILHYWLTRRTSTGIALLTLTAQSIVDLTSYIVLSALMIDDISVFFFVVIIILSVLIILKQIHLFAKPEFMLSPTFIPFAQITLPLPTAVRFKMATVAEKQSYKLDLELDWKYRVLLGISTFCILRFAPAPPAIVGATRYADVMHGFGGAQHWDPTALSVIHLFRTIQSAFWLVSQLSQIHLNYRHKTFGGSHKITTYLLFGSLFLSHLTKIFVRYFGRPQLMQPLTTWDLVTLVASATMVFQAVRLPVVGQAENENVD</sequence>
<evidence type="ECO:0000313" key="3">
    <source>
        <dbReference type="EMBL" id="OBR85091.1"/>
    </source>
</evidence>
<dbReference type="OrthoDB" id="2548253at2759"/>
<dbReference type="AlphaFoldDB" id="A0A1A6A4V5"/>
<evidence type="ECO:0000256" key="1">
    <source>
        <dbReference type="SAM" id="MobiDB-lite"/>
    </source>
</evidence>
<keyword evidence="2" id="KW-0472">Membrane</keyword>
<feature type="transmembrane region" description="Helical" evidence="2">
    <location>
        <begin position="60"/>
        <end position="84"/>
    </location>
</feature>
<dbReference type="GeneID" id="28968121"/>
<evidence type="ECO:0000256" key="2">
    <source>
        <dbReference type="SAM" id="Phobius"/>
    </source>
</evidence>
<reference evidence="4" key="3">
    <citation type="submission" date="2024-02" db="EMBL/GenBank/DDBJ databases">
        <title>Comparative genomics of Cryptococcus and Kwoniella reveals pathogenesis evolution and contrasting modes of karyotype evolution via chromosome fusion or intercentromeric recombination.</title>
        <authorList>
            <person name="Coelho M.A."/>
            <person name="David-Palma M."/>
            <person name="Shea T."/>
            <person name="Bowers K."/>
            <person name="McGinley-Smith S."/>
            <person name="Mohammad A.W."/>
            <person name="Gnirke A."/>
            <person name="Yurkov A.M."/>
            <person name="Nowrousian M."/>
            <person name="Sun S."/>
            <person name="Cuomo C.A."/>
            <person name="Heitman J."/>
        </authorList>
    </citation>
    <scope>NUCLEOTIDE SEQUENCE</scope>
    <source>
        <strain evidence="4">CBS 10117</strain>
    </source>
</reference>
<evidence type="ECO:0000313" key="4">
    <source>
        <dbReference type="EMBL" id="WWC62013.1"/>
    </source>
</evidence>
<feature type="transmembrane region" description="Helical" evidence="2">
    <location>
        <begin position="715"/>
        <end position="734"/>
    </location>
</feature>
<keyword evidence="2" id="KW-0812">Transmembrane</keyword>
<keyword evidence="2" id="KW-1133">Transmembrane helix</keyword>
<dbReference type="Proteomes" id="UP000078595">
    <property type="component" value="Chromosome 5"/>
</dbReference>
<organism evidence="3">
    <name type="scientific">Kwoniella dejecticola CBS 10117</name>
    <dbReference type="NCBI Taxonomy" id="1296121"/>
    <lineage>
        <taxon>Eukaryota</taxon>
        <taxon>Fungi</taxon>
        <taxon>Dikarya</taxon>
        <taxon>Basidiomycota</taxon>
        <taxon>Agaricomycotina</taxon>
        <taxon>Tremellomycetes</taxon>
        <taxon>Tremellales</taxon>
        <taxon>Cryptococcaceae</taxon>
        <taxon>Kwoniella</taxon>
    </lineage>
</organism>
<dbReference type="RefSeq" id="XP_018262933.1">
    <property type="nucleotide sequence ID" value="XM_018407722.1"/>
</dbReference>
<reference evidence="4" key="2">
    <citation type="submission" date="2013-07" db="EMBL/GenBank/DDBJ databases">
        <authorList>
            <consortium name="The Broad Institute Genome Sequencing Platform"/>
            <person name="Cuomo C."/>
            <person name="Litvintseva A."/>
            <person name="Chen Y."/>
            <person name="Heitman J."/>
            <person name="Sun S."/>
            <person name="Springer D."/>
            <person name="Dromer F."/>
            <person name="Young S.K."/>
            <person name="Zeng Q."/>
            <person name="Gargeya S."/>
            <person name="Fitzgerald M."/>
            <person name="Abouelleil A."/>
            <person name="Alvarado L."/>
            <person name="Berlin A.M."/>
            <person name="Chapman S.B."/>
            <person name="Dewar J."/>
            <person name="Goldberg J."/>
            <person name="Griggs A."/>
            <person name="Gujja S."/>
            <person name="Hansen M."/>
            <person name="Howarth C."/>
            <person name="Imamovic A."/>
            <person name="Larimer J."/>
            <person name="McCowan C."/>
            <person name="Murphy C."/>
            <person name="Pearson M."/>
            <person name="Priest M."/>
            <person name="Roberts A."/>
            <person name="Saif S."/>
            <person name="Shea T."/>
            <person name="Sykes S."/>
            <person name="Wortman J."/>
            <person name="Nusbaum C."/>
            <person name="Birren B."/>
        </authorList>
    </citation>
    <scope>NUCLEOTIDE SEQUENCE</scope>
    <source>
        <strain evidence="4">CBS 10117</strain>
    </source>
</reference>
<dbReference type="KEGG" id="kdj:28968121"/>
<reference evidence="3" key="1">
    <citation type="submission" date="2013-07" db="EMBL/GenBank/DDBJ databases">
        <title>The Genome Sequence of Cryptococcus dejecticola CBS10117.</title>
        <authorList>
            <consortium name="The Broad Institute Genome Sequencing Platform"/>
            <person name="Cuomo C."/>
            <person name="Litvintseva A."/>
            <person name="Chen Y."/>
            <person name="Heitman J."/>
            <person name="Sun S."/>
            <person name="Springer D."/>
            <person name="Dromer F."/>
            <person name="Young S.K."/>
            <person name="Zeng Q."/>
            <person name="Gargeya S."/>
            <person name="Fitzgerald M."/>
            <person name="Abouelleil A."/>
            <person name="Alvarado L."/>
            <person name="Berlin A.M."/>
            <person name="Chapman S.B."/>
            <person name="Dewar J."/>
            <person name="Goldberg J."/>
            <person name="Griggs A."/>
            <person name="Gujja S."/>
            <person name="Hansen M."/>
            <person name="Howarth C."/>
            <person name="Imamovic A."/>
            <person name="Larimer J."/>
            <person name="McCowan C."/>
            <person name="Murphy C."/>
            <person name="Pearson M."/>
            <person name="Priest M."/>
            <person name="Roberts A."/>
            <person name="Saif S."/>
            <person name="Shea T."/>
            <person name="Sykes S."/>
            <person name="Wortman J."/>
            <person name="Nusbaum C."/>
            <person name="Birren B."/>
        </authorList>
    </citation>
    <scope>NUCLEOTIDE SEQUENCE [LARGE SCALE GENOMIC DNA]</scope>
    <source>
        <strain evidence="3">CBS 10117</strain>
    </source>
</reference>
<proteinExistence type="predicted"/>
<feature type="transmembrane region" description="Helical" evidence="2">
    <location>
        <begin position="564"/>
        <end position="586"/>
    </location>
</feature>
<feature type="transmembrane region" description="Helical" evidence="2">
    <location>
        <begin position="533"/>
        <end position="557"/>
    </location>
</feature>
<dbReference type="EMBL" id="KI894031">
    <property type="protein sequence ID" value="OBR85091.1"/>
    <property type="molecule type" value="Genomic_DNA"/>
</dbReference>